<protein>
    <recommendedName>
        <fullName evidence="3">MarR family EPS-associated transcriptional regulator</fullName>
    </recommendedName>
</protein>
<accession>A0A1J5R4W2</accession>
<dbReference type="Gene3D" id="1.10.10.10">
    <property type="entry name" value="Winged helix-like DNA-binding domain superfamily/Winged helix DNA-binding domain"/>
    <property type="match status" value="1"/>
</dbReference>
<comment type="caution">
    <text evidence="2">The sequence shown here is derived from an EMBL/GenBank/DDBJ whole genome shotgun (WGS) entry which is preliminary data.</text>
</comment>
<evidence type="ECO:0000256" key="1">
    <source>
        <dbReference type="SAM" id="Coils"/>
    </source>
</evidence>
<gene>
    <name evidence="2" type="ORF">GALL_310430</name>
</gene>
<organism evidence="2">
    <name type="scientific">mine drainage metagenome</name>
    <dbReference type="NCBI Taxonomy" id="410659"/>
    <lineage>
        <taxon>unclassified sequences</taxon>
        <taxon>metagenomes</taxon>
        <taxon>ecological metagenomes</taxon>
    </lineage>
</organism>
<keyword evidence="1" id="KW-0175">Coiled coil</keyword>
<evidence type="ECO:0000313" key="2">
    <source>
        <dbReference type="EMBL" id="OIQ87087.1"/>
    </source>
</evidence>
<dbReference type="InterPro" id="IPR036388">
    <property type="entry name" value="WH-like_DNA-bd_sf"/>
</dbReference>
<dbReference type="InterPro" id="IPR036390">
    <property type="entry name" value="WH_DNA-bd_sf"/>
</dbReference>
<dbReference type="InterPro" id="IPR026433">
    <property type="entry name" value="MarR_EPS"/>
</dbReference>
<dbReference type="SUPFAM" id="SSF46785">
    <property type="entry name" value="Winged helix' DNA-binding domain"/>
    <property type="match status" value="1"/>
</dbReference>
<dbReference type="NCBIfam" id="TIGR04176">
    <property type="entry name" value="MarR_EPS"/>
    <property type="match status" value="1"/>
</dbReference>
<reference evidence="2" key="1">
    <citation type="submission" date="2016-10" db="EMBL/GenBank/DDBJ databases">
        <title>Sequence of Gallionella enrichment culture.</title>
        <authorList>
            <person name="Poehlein A."/>
            <person name="Muehling M."/>
            <person name="Daniel R."/>
        </authorList>
    </citation>
    <scope>NUCLEOTIDE SEQUENCE</scope>
</reference>
<name>A0A1J5R4W2_9ZZZZ</name>
<dbReference type="AlphaFoldDB" id="A0A1J5R4W2"/>
<dbReference type="Pfam" id="PF13412">
    <property type="entry name" value="HTH_24"/>
    <property type="match status" value="1"/>
</dbReference>
<sequence length="113" mass="12989">MLDETTRYRLLKLLESHPELSQRQLALALGISLGKVNYCLAALIEKGLLKANNFRNSHNKIAYMYLLTPAGVEEKARVTIGYLRWKMQEYETLQAEIEELRREAALLDHEVSA</sequence>
<proteinExistence type="predicted"/>
<evidence type="ECO:0008006" key="3">
    <source>
        <dbReference type="Google" id="ProtNLM"/>
    </source>
</evidence>
<dbReference type="EMBL" id="MLJW01000441">
    <property type="protein sequence ID" value="OIQ87087.1"/>
    <property type="molecule type" value="Genomic_DNA"/>
</dbReference>
<feature type="coiled-coil region" evidence="1">
    <location>
        <begin position="83"/>
        <end position="110"/>
    </location>
</feature>